<reference evidence="10 11" key="1">
    <citation type="journal article" date="2025" name="Microbiol. Resour. Announc.">
        <title>Draft genome sequences for Neonectria magnoliae and Neonectria punicea, canker pathogens of Liriodendron tulipifera and Acer saccharum in West Virginia.</title>
        <authorList>
            <person name="Petronek H.M."/>
            <person name="Kasson M.T."/>
            <person name="Metheny A.M."/>
            <person name="Stauder C.M."/>
            <person name="Lovett B."/>
            <person name="Lynch S.C."/>
            <person name="Garnas J.R."/>
            <person name="Kasson L.R."/>
            <person name="Stajich J.E."/>
        </authorList>
    </citation>
    <scope>NUCLEOTIDE SEQUENCE [LARGE SCALE GENOMIC DNA]</scope>
    <source>
        <strain evidence="10 11">NRRL 64653</strain>
    </source>
</reference>
<proteinExistence type="predicted"/>
<protein>
    <recommendedName>
        <fullName evidence="9">Major facilitator superfamily (MFS) profile domain-containing protein</fullName>
    </recommendedName>
</protein>
<evidence type="ECO:0000256" key="2">
    <source>
        <dbReference type="ARBA" id="ARBA00022448"/>
    </source>
</evidence>
<name>A0ABR1GNT6_9HYPO</name>
<feature type="transmembrane region" description="Helical" evidence="8">
    <location>
        <begin position="391"/>
        <end position="409"/>
    </location>
</feature>
<evidence type="ECO:0000259" key="9">
    <source>
        <dbReference type="PROSITE" id="PS50850"/>
    </source>
</evidence>
<keyword evidence="6" id="KW-0325">Glycoprotein</keyword>
<gene>
    <name evidence="10" type="ORF">QQX98_010718</name>
</gene>
<dbReference type="Proteomes" id="UP001498476">
    <property type="component" value="Unassembled WGS sequence"/>
</dbReference>
<dbReference type="InterPro" id="IPR036259">
    <property type="entry name" value="MFS_trans_sf"/>
</dbReference>
<dbReference type="PROSITE" id="PS50850">
    <property type="entry name" value="MFS"/>
    <property type="match status" value="1"/>
</dbReference>
<feature type="domain" description="Major facilitator superfamily (MFS) profile" evidence="9">
    <location>
        <begin position="70"/>
        <end position="507"/>
    </location>
</feature>
<dbReference type="PANTHER" id="PTHR43791:SF62">
    <property type="entry name" value="MAJOR FACILITATOR SUPERFAMILY (MFS) PROFILE DOMAIN-CONTAINING PROTEIN"/>
    <property type="match status" value="1"/>
</dbReference>
<feature type="transmembrane region" description="Helical" evidence="8">
    <location>
        <begin position="322"/>
        <end position="340"/>
    </location>
</feature>
<dbReference type="EMBL" id="JAZAVJ010000242">
    <property type="protein sequence ID" value="KAK7403539.1"/>
    <property type="molecule type" value="Genomic_DNA"/>
</dbReference>
<keyword evidence="4 8" id="KW-1133">Transmembrane helix</keyword>
<keyword evidence="2" id="KW-0813">Transport</keyword>
<evidence type="ECO:0000256" key="6">
    <source>
        <dbReference type="ARBA" id="ARBA00023180"/>
    </source>
</evidence>
<keyword evidence="5 8" id="KW-0472">Membrane</keyword>
<sequence>MSDIKAASGAGADGEKAAEHQENSAPLDQVPSYAQAKTDVCADINHVARLGMDNTKELEKRIVRKLDMWMLPQLWILYMFNYLNRNNIAQARLNTFNEDLNLKDGDYQTAVAILTVGYMVAQLPSNMLITRVRPSIYLPAAAFVWSAVSALTVVCTSPGGLWAVQFVLGIVEAPLFPGVRFNFLPTYGDLLSPFILQAVFLMSCWYTRREFALRVALLYSGLVLAQAFSGLIAAGVFAGLDGPMGLAGWKWLFILEGAASGFFAITAYFILPNYPGSTSGGAMWYMTEDMRKVAAARILDDRVEFSEKSTVRHGLKLAVTDVKLYMFLFLNIFITSSYGFNNFFPTIVNGLGFGTRVQALLMTAPPYIWGTLCTFFVAWDSDRRGERGLHIIVPLSCSVAGFIVTVATGNASVRYAMTFLYAAGCFSANTLQYTWAVSTLSQTPEKRAASGAIVNIFGHLGNVISPYFFPDRDAPRYTMAMILQIVFAGLGIAMATVVKWHLTRKNKKLREEAERLGIDYNPFTT</sequence>
<accession>A0ABR1GNT6</accession>
<evidence type="ECO:0000256" key="1">
    <source>
        <dbReference type="ARBA" id="ARBA00004141"/>
    </source>
</evidence>
<dbReference type="Gene3D" id="1.20.1250.20">
    <property type="entry name" value="MFS general substrate transporter like domains"/>
    <property type="match status" value="2"/>
</dbReference>
<feature type="region of interest" description="Disordered" evidence="7">
    <location>
        <begin position="1"/>
        <end position="29"/>
    </location>
</feature>
<evidence type="ECO:0000256" key="8">
    <source>
        <dbReference type="SAM" id="Phobius"/>
    </source>
</evidence>
<feature type="transmembrane region" description="Helical" evidence="8">
    <location>
        <begin position="184"/>
        <end position="205"/>
    </location>
</feature>
<dbReference type="InterPro" id="IPR020846">
    <property type="entry name" value="MFS_dom"/>
</dbReference>
<feature type="transmembrane region" description="Helical" evidence="8">
    <location>
        <begin position="251"/>
        <end position="271"/>
    </location>
</feature>
<dbReference type="PANTHER" id="PTHR43791">
    <property type="entry name" value="PERMEASE-RELATED"/>
    <property type="match status" value="1"/>
</dbReference>
<feature type="transmembrane region" description="Helical" evidence="8">
    <location>
        <begin position="217"/>
        <end position="239"/>
    </location>
</feature>
<evidence type="ECO:0000256" key="4">
    <source>
        <dbReference type="ARBA" id="ARBA00022989"/>
    </source>
</evidence>
<evidence type="ECO:0000256" key="7">
    <source>
        <dbReference type="SAM" id="MobiDB-lite"/>
    </source>
</evidence>
<keyword evidence="3 8" id="KW-0812">Transmembrane</keyword>
<feature type="transmembrane region" description="Helical" evidence="8">
    <location>
        <begin position="136"/>
        <end position="164"/>
    </location>
</feature>
<comment type="subcellular location">
    <subcellularLocation>
        <location evidence="1">Membrane</location>
        <topology evidence="1">Multi-pass membrane protein</topology>
    </subcellularLocation>
</comment>
<dbReference type="InterPro" id="IPR011701">
    <property type="entry name" value="MFS"/>
</dbReference>
<feature type="transmembrane region" description="Helical" evidence="8">
    <location>
        <begin position="448"/>
        <end position="469"/>
    </location>
</feature>
<dbReference type="SUPFAM" id="SSF103473">
    <property type="entry name" value="MFS general substrate transporter"/>
    <property type="match status" value="1"/>
</dbReference>
<feature type="transmembrane region" description="Helical" evidence="8">
    <location>
        <begin position="107"/>
        <end position="124"/>
    </location>
</feature>
<evidence type="ECO:0000313" key="11">
    <source>
        <dbReference type="Proteomes" id="UP001498476"/>
    </source>
</evidence>
<keyword evidence="11" id="KW-1185">Reference proteome</keyword>
<comment type="caution">
    <text evidence="10">The sequence shown here is derived from an EMBL/GenBank/DDBJ whole genome shotgun (WGS) entry which is preliminary data.</text>
</comment>
<evidence type="ECO:0000256" key="3">
    <source>
        <dbReference type="ARBA" id="ARBA00022692"/>
    </source>
</evidence>
<evidence type="ECO:0000256" key="5">
    <source>
        <dbReference type="ARBA" id="ARBA00023136"/>
    </source>
</evidence>
<feature type="transmembrane region" description="Helical" evidence="8">
    <location>
        <begin position="415"/>
        <end position="436"/>
    </location>
</feature>
<evidence type="ECO:0000313" key="10">
    <source>
        <dbReference type="EMBL" id="KAK7403539.1"/>
    </source>
</evidence>
<feature type="transmembrane region" description="Helical" evidence="8">
    <location>
        <begin position="481"/>
        <end position="502"/>
    </location>
</feature>
<feature type="compositionally biased region" description="Basic and acidic residues" evidence="7">
    <location>
        <begin position="13"/>
        <end position="22"/>
    </location>
</feature>
<feature type="transmembrane region" description="Helical" evidence="8">
    <location>
        <begin position="360"/>
        <end position="379"/>
    </location>
</feature>
<dbReference type="Pfam" id="PF07690">
    <property type="entry name" value="MFS_1"/>
    <property type="match status" value="2"/>
</dbReference>
<organism evidence="10 11">
    <name type="scientific">Neonectria punicea</name>
    <dbReference type="NCBI Taxonomy" id="979145"/>
    <lineage>
        <taxon>Eukaryota</taxon>
        <taxon>Fungi</taxon>
        <taxon>Dikarya</taxon>
        <taxon>Ascomycota</taxon>
        <taxon>Pezizomycotina</taxon>
        <taxon>Sordariomycetes</taxon>
        <taxon>Hypocreomycetidae</taxon>
        <taxon>Hypocreales</taxon>
        <taxon>Nectriaceae</taxon>
        <taxon>Neonectria</taxon>
    </lineage>
</organism>